<evidence type="ECO:0000313" key="2">
    <source>
        <dbReference type="EMBL" id="VEP11613.1"/>
    </source>
</evidence>
<name>A0A563VJR7_9CYAN</name>
<keyword evidence="1" id="KW-0812">Transmembrane</keyword>
<organism evidence="2 3">
    <name type="scientific">Hyella patelloides LEGE 07179</name>
    <dbReference type="NCBI Taxonomy" id="945734"/>
    <lineage>
        <taxon>Bacteria</taxon>
        <taxon>Bacillati</taxon>
        <taxon>Cyanobacteriota</taxon>
        <taxon>Cyanophyceae</taxon>
        <taxon>Pleurocapsales</taxon>
        <taxon>Hyellaceae</taxon>
        <taxon>Hyella</taxon>
    </lineage>
</organism>
<dbReference type="AlphaFoldDB" id="A0A563VJR7"/>
<dbReference type="Proteomes" id="UP000320055">
    <property type="component" value="Unassembled WGS sequence"/>
</dbReference>
<dbReference type="EMBL" id="CAACVJ010000013">
    <property type="protein sequence ID" value="VEP11613.1"/>
    <property type="molecule type" value="Genomic_DNA"/>
</dbReference>
<feature type="transmembrane region" description="Helical" evidence="1">
    <location>
        <begin position="7"/>
        <end position="32"/>
    </location>
</feature>
<accession>A0A563VJR7</accession>
<keyword evidence="1" id="KW-0472">Membrane</keyword>
<feature type="transmembrane region" description="Helical" evidence="1">
    <location>
        <begin position="38"/>
        <end position="63"/>
    </location>
</feature>
<keyword evidence="3" id="KW-1185">Reference proteome</keyword>
<reference evidence="2 3" key="1">
    <citation type="submission" date="2019-01" db="EMBL/GenBank/DDBJ databases">
        <authorList>
            <person name="Brito A."/>
        </authorList>
    </citation>
    <scope>NUCLEOTIDE SEQUENCE [LARGE SCALE GENOMIC DNA]</scope>
    <source>
        <strain evidence="2">1</strain>
    </source>
</reference>
<keyword evidence="1" id="KW-1133">Transmembrane helix</keyword>
<sequence>MTDHNRLYRVFVFLLILNSCVTVFFAWVLVFSSLNSDTFAIILALLVVANLIGAGLMSIYSLLKSIMNELKKKIN</sequence>
<evidence type="ECO:0000313" key="3">
    <source>
        <dbReference type="Proteomes" id="UP000320055"/>
    </source>
</evidence>
<proteinExistence type="predicted"/>
<gene>
    <name evidence="2" type="ORF">H1P_110063</name>
</gene>
<protein>
    <submittedName>
        <fullName evidence="2">Uncharacterized protein</fullName>
    </submittedName>
</protein>
<evidence type="ECO:0000256" key="1">
    <source>
        <dbReference type="SAM" id="Phobius"/>
    </source>
</evidence>